<protein>
    <submittedName>
        <fullName evidence="1">Uncharacterized protein</fullName>
    </submittedName>
</protein>
<name>A0AAV3Y324_9GAST</name>
<comment type="caution">
    <text evidence="1">The sequence shown here is derived from an EMBL/GenBank/DDBJ whole genome shotgun (WGS) entry which is preliminary data.</text>
</comment>
<reference evidence="1 2" key="1">
    <citation type="journal article" date="2021" name="Elife">
        <title>Chloroplast acquisition without the gene transfer in kleptoplastic sea slugs, Plakobranchus ocellatus.</title>
        <authorList>
            <person name="Maeda T."/>
            <person name="Takahashi S."/>
            <person name="Yoshida T."/>
            <person name="Shimamura S."/>
            <person name="Takaki Y."/>
            <person name="Nagai Y."/>
            <person name="Toyoda A."/>
            <person name="Suzuki Y."/>
            <person name="Arimoto A."/>
            <person name="Ishii H."/>
            <person name="Satoh N."/>
            <person name="Nishiyama T."/>
            <person name="Hasebe M."/>
            <person name="Maruyama T."/>
            <person name="Minagawa J."/>
            <person name="Obokata J."/>
            <person name="Shigenobu S."/>
        </authorList>
    </citation>
    <scope>NUCLEOTIDE SEQUENCE [LARGE SCALE GENOMIC DNA]</scope>
</reference>
<organism evidence="1 2">
    <name type="scientific">Plakobranchus ocellatus</name>
    <dbReference type="NCBI Taxonomy" id="259542"/>
    <lineage>
        <taxon>Eukaryota</taxon>
        <taxon>Metazoa</taxon>
        <taxon>Spiralia</taxon>
        <taxon>Lophotrochozoa</taxon>
        <taxon>Mollusca</taxon>
        <taxon>Gastropoda</taxon>
        <taxon>Heterobranchia</taxon>
        <taxon>Euthyneura</taxon>
        <taxon>Panpulmonata</taxon>
        <taxon>Sacoglossa</taxon>
        <taxon>Placobranchoidea</taxon>
        <taxon>Plakobranchidae</taxon>
        <taxon>Plakobranchus</taxon>
    </lineage>
</organism>
<accession>A0AAV3Y324</accession>
<keyword evidence="2" id="KW-1185">Reference proteome</keyword>
<proteinExistence type="predicted"/>
<dbReference type="EMBL" id="BLXT01000427">
    <property type="protein sequence ID" value="GFN76856.1"/>
    <property type="molecule type" value="Genomic_DNA"/>
</dbReference>
<dbReference type="AlphaFoldDB" id="A0AAV3Y324"/>
<sequence length="271" mass="30632">MAAVLWSNSQPFDHGTRLVNRGAWATEPTGFTTYGLIVRHLGSDASQLVFHYCMSFMCSIPIVWLPGNGHWTSRRVDCDAPGRYSALSADESCSRRETRFHLTSGRPKPKESRRQQRIITVVLERRPRQAAAKMEARGRSDQITSHEVSWDSILRFEPDTTTWSAESPNSPRPQQKKMGIQYHIMANNSDAIRSWEKPQTSTDSLHNERAVIRFGFDRAYTRPQLGHCRLSRQTRASAMGWNSRRKATCRSQGGFASPCATNVPIVPVAEV</sequence>
<dbReference type="Proteomes" id="UP000735302">
    <property type="component" value="Unassembled WGS sequence"/>
</dbReference>
<evidence type="ECO:0000313" key="1">
    <source>
        <dbReference type="EMBL" id="GFN76856.1"/>
    </source>
</evidence>
<gene>
    <name evidence="1" type="ORF">PoB_000336200</name>
</gene>
<evidence type="ECO:0000313" key="2">
    <source>
        <dbReference type="Proteomes" id="UP000735302"/>
    </source>
</evidence>